<reference evidence="6 7" key="1">
    <citation type="submission" date="2022-01" db="EMBL/GenBank/DDBJ databases">
        <title>Nocardioides sp. nov., an actinomycete isolated from mining soil.</title>
        <authorList>
            <person name="Liu L."/>
        </authorList>
    </citation>
    <scope>NUCLEOTIDE SEQUENCE [LARGE SCALE GENOMIC DNA]</scope>
    <source>
        <strain evidence="6 7">KLBMP 9356</strain>
    </source>
</reference>
<dbReference type="Proteomes" id="UP001201161">
    <property type="component" value="Unassembled WGS sequence"/>
</dbReference>
<feature type="domain" description="HTH tetR-type" evidence="5">
    <location>
        <begin position="14"/>
        <end position="74"/>
    </location>
</feature>
<dbReference type="PANTHER" id="PTHR30055:SF148">
    <property type="entry name" value="TETR-FAMILY TRANSCRIPTIONAL REGULATOR"/>
    <property type="match status" value="1"/>
</dbReference>
<feature type="DNA-binding region" description="H-T-H motif" evidence="4">
    <location>
        <begin position="37"/>
        <end position="56"/>
    </location>
</feature>
<organism evidence="6 7">
    <name type="scientific">Nocardioides potassii</name>
    <dbReference type="NCBI Taxonomy" id="2911371"/>
    <lineage>
        <taxon>Bacteria</taxon>
        <taxon>Bacillati</taxon>
        <taxon>Actinomycetota</taxon>
        <taxon>Actinomycetes</taxon>
        <taxon>Propionibacteriales</taxon>
        <taxon>Nocardioidaceae</taxon>
        <taxon>Nocardioides</taxon>
    </lineage>
</organism>
<dbReference type="PRINTS" id="PR00455">
    <property type="entry name" value="HTHTETR"/>
</dbReference>
<evidence type="ECO:0000259" key="5">
    <source>
        <dbReference type="PROSITE" id="PS50977"/>
    </source>
</evidence>
<dbReference type="EMBL" id="JAKJHZ010000007">
    <property type="protein sequence ID" value="MCF6378125.1"/>
    <property type="molecule type" value="Genomic_DNA"/>
</dbReference>
<evidence type="ECO:0000256" key="2">
    <source>
        <dbReference type="ARBA" id="ARBA00023125"/>
    </source>
</evidence>
<evidence type="ECO:0000256" key="3">
    <source>
        <dbReference type="ARBA" id="ARBA00023163"/>
    </source>
</evidence>
<dbReference type="SUPFAM" id="SSF48498">
    <property type="entry name" value="Tetracyclin repressor-like, C-terminal domain"/>
    <property type="match status" value="1"/>
</dbReference>
<dbReference type="Gene3D" id="1.10.357.10">
    <property type="entry name" value="Tetracycline Repressor, domain 2"/>
    <property type="match status" value="1"/>
</dbReference>
<dbReference type="InterPro" id="IPR050109">
    <property type="entry name" value="HTH-type_TetR-like_transc_reg"/>
</dbReference>
<evidence type="ECO:0000256" key="4">
    <source>
        <dbReference type="PROSITE-ProRule" id="PRU00335"/>
    </source>
</evidence>
<accession>A0ABS9HD17</accession>
<gene>
    <name evidence="6" type="ORF">L2K70_10975</name>
</gene>
<dbReference type="RefSeq" id="WP_236401882.1">
    <property type="nucleotide sequence ID" value="NZ_JAKJHZ010000007.1"/>
</dbReference>
<dbReference type="InterPro" id="IPR036271">
    <property type="entry name" value="Tet_transcr_reg_TetR-rel_C_sf"/>
</dbReference>
<dbReference type="PANTHER" id="PTHR30055">
    <property type="entry name" value="HTH-TYPE TRANSCRIPTIONAL REGULATOR RUTR"/>
    <property type="match status" value="1"/>
</dbReference>
<keyword evidence="3" id="KW-0804">Transcription</keyword>
<dbReference type="InterPro" id="IPR011075">
    <property type="entry name" value="TetR_C"/>
</dbReference>
<evidence type="ECO:0000313" key="7">
    <source>
        <dbReference type="Proteomes" id="UP001201161"/>
    </source>
</evidence>
<evidence type="ECO:0000256" key="1">
    <source>
        <dbReference type="ARBA" id="ARBA00023015"/>
    </source>
</evidence>
<keyword evidence="2 4" id="KW-0238">DNA-binding</keyword>
<proteinExistence type="predicted"/>
<dbReference type="PROSITE" id="PS50977">
    <property type="entry name" value="HTH_TETR_2"/>
    <property type="match status" value="1"/>
</dbReference>
<comment type="caution">
    <text evidence="6">The sequence shown here is derived from an EMBL/GenBank/DDBJ whole genome shotgun (WGS) entry which is preliminary data.</text>
</comment>
<evidence type="ECO:0000313" key="6">
    <source>
        <dbReference type="EMBL" id="MCF6378125.1"/>
    </source>
</evidence>
<dbReference type="SUPFAM" id="SSF46689">
    <property type="entry name" value="Homeodomain-like"/>
    <property type="match status" value="1"/>
</dbReference>
<name>A0ABS9HD17_9ACTN</name>
<keyword evidence="7" id="KW-1185">Reference proteome</keyword>
<dbReference type="InterPro" id="IPR001647">
    <property type="entry name" value="HTH_TetR"/>
</dbReference>
<protein>
    <submittedName>
        <fullName evidence="6">TetR/AcrR family transcriptional regulator</fullName>
    </submittedName>
</protein>
<dbReference type="InterPro" id="IPR009057">
    <property type="entry name" value="Homeodomain-like_sf"/>
</dbReference>
<dbReference type="Gene3D" id="1.10.10.60">
    <property type="entry name" value="Homeodomain-like"/>
    <property type="match status" value="1"/>
</dbReference>
<dbReference type="Pfam" id="PF16859">
    <property type="entry name" value="TetR_C_11"/>
    <property type="match status" value="1"/>
</dbReference>
<keyword evidence="1" id="KW-0805">Transcription regulation</keyword>
<sequence>MSEISSTPGRKRNPLIDEAILEATLDELAERGYLNLTMDAVARRAGVGRPTVYRRYPNKPALVLAACTSVAARHVPSPNTGSLGGDVEVLLADLTRVFTRTRAAQIVPALLSARDEHPELGAAAEAVWDERRRAMREVLEHARTRGEVDSNLDIEIAIDLLYGPLYLRLLVTQAPITGQLASGLADMALAGLTVRRAENGLEAKER</sequence>
<dbReference type="Pfam" id="PF00440">
    <property type="entry name" value="TetR_N"/>
    <property type="match status" value="1"/>
</dbReference>